<dbReference type="PROSITE" id="PS00518">
    <property type="entry name" value="ZF_RING_1"/>
    <property type="match status" value="1"/>
</dbReference>
<dbReference type="EMBL" id="CAIIXF020000002">
    <property type="protein sequence ID" value="CAH1778008.1"/>
    <property type="molecule type" value="Genomic_DNA"/>
</dbReference>
<dbReference type="GO" id="GO:0008270">
    <property type="term" value="F:zinc ion binding"/>
    <property type="evidence" value="ECO:0007669"/>
    <property type="project" value="UniProtKB-KW"/>
</dbReference>
<dbReference type="InterPro" id="IPR001258">
    <property type="entry name" value="NHL_repeat"/>
</dbReference>
<evidence type="ECO:0000256" key="4">
    <source>
        <dbReference type="ARBA" id="ARBA00022771"/>
    </source>
</evidence>
<dbReference type="Pfam" id="PF13445">
    <property type="entry name" value="zf-RING_UBOX"/>
    <property type="match status" value="1"/>
</dbReference>
<dbReference type="Pfam" id="PF00643">
    <property type="entry name" value="zf-B_box"/>
    <property type="match status" value="1"/>
</dbReference>
<sequence>MASETLAELIRGDYLKCKVCNSKFNKPILLPCLHTVCKACIGSYTQRETGTSEANSNIEKTPTDNDSISDEAHVIECPICATEIETDKTGDILKLDNPFMTNLLDLAWCNEPNDKECDYCAYENATSTATHRCLDCRDSMCDDCTGAHKRTKLTRRHKVAPYEQIYESRYDFDIRDLQHLNCSTHPKELIILFCKRCERLVCQKCQVKDHNQHELHSIPDIIPHYQEHARTLLQRLQEKMPTIQDYTKFLQDYNANLQQLKEQVIDKVETQAELLHQLIDDEKRDMIGDIKEMCTEEQLQVMSKAEALEKNMKAMKDSEDVVEKIFQHGRHDELLAVHKWMTNRLSQLIYQQLDGISKKINLFFKEGSATKLNIKIMFGSIEKFDIPMGKVASLGSPRTGLASLMTSVLPSIAPEPELVLEFEARSLNDTKDIWPTGLAISRKNEFIILDHKNKTVKLFDDKGKFKFEFGTSEKHPFKEPYDVTILYNDNIAVTDYECEDVKIFTATGAHVKTIDGVFKYPRGITCNNEGELLIVDSEKHKLTILDPESGKVIKTIQGKDDDGCDYFTDAYYITTNINDIVIVTDWAAPNIKRWSIHDQIWHIRHQR</sequence>
<dbReference type="PANTHER" id="PTHR25462">
    <property type="entry name" value="BONUS, ISOFORM C-RELATED"/>
    <property type="match status" value="1"/>
</dbReference>
<keyword evidence="4" id="KW-0863">Zinc-finger</keyword>
<dbReference type="SUPFAM" id="SSF57845">
    <property type="entry name" value="B-box zinc-binding domain"/>
    <property type="match status" value="1"/>
</dbReference>
<dbReference type="PROSITE" id="PS51125">
    <property type="entry name" value="NHL"/>
    <property type="match status" value="1"/>
</dbReference>
<keyword evidence="3" id="KW-0677">Repeat</keyword>
<dbReference type="Gene3D" id="3.30.160.60">
    <property type="entry name" value="Classic Zinc Finger"/>
    <property type="match status" value="1"/>
</dbReference>
<evidence type="ECO:0000256" key="5">
    <source>
        <dbReference type="ARBA" id="ARBA00022833"/>
    </source>
</evidence>
<keyword evidence="2" id="KW-0479">Metal-binding</keyword>
<keyword evidence="7" id="KW-1185">Reference proteome</keyword>
<organism evidence="6 7">
    <name type="scientific">Owenia fusiformis</name>
    <name type="common">Polychaete worm</name>
    <dbReference type="NCBI Taxonomy" id="6347"/>
    <lineage>
        <taxon>Eukaryota</taxon>
        <taxon>Metazoa</taxon>
        <taxon>Spiralia</taxon>
        <taxon>Lophotrochozoa</taxon>
        <taxon>Annelida</taxon>
        <taxon>Polychaeta</taxon>
        <taxon>Sedentaria</taxon>
        <taxon>Canalipalpata</taxon>
        <taxon>Sabellida</taxon>
        <taxon>Oweniida</taxon>
        <taxon>Oweniidae</taxon>
        <taxon>Owenia</taxon>
    </lineage>
</organism>
<name>A0A8J1XMA4_OWEFU</name>
<evidence type="ECO:0000256" key="3">
    <source>
        <dbReference type="ARBA" id="ARBA00022737"/>
    </source>
</evidence>
<dbReference type="SUPFAM" id="SSF57850">
    <property type="entry name" value="RING/U-box"/>
    <property type="match status" value="1"/>
</dbReference>
<dbReference type="InterPro" id="IPR047153">
    <property type="entry name" value="TRIM45/56/19-like"/>
</dbReference>
<keyword evidence="1" id="KW-0597">Phosphoprotein</keyword>
<dbReference type="SMART" id="SM00336">
    <property type="entry name" value="BBOX"/>
    <property type="match status" value="2"/>
</dbReference>
<dbReference type="PROSITE" id="PS50119">
    <property type="entry name" value="ZF_BBOX"/>
    <property type="match status" value="2"/>
</dbReference>
<dbReference type="InterPro" id="IPR001841">
    <property type="entry name" value="Znf_RING"/>
</dbReference>
<dbReference type="CDD" id="cd19757">
    <property type="entry name" value="Bbox1"/>
    <property type="match status" value="1"/>
</dbReference>
<dbReference type="InterPro" id="IPR013083">
    <property type="entry name" value="Znf_RING/FYVE/PHD"/>
</dbReference>
<comment type="caution">
    <text evidence="6">The sequence shown here is derived from an EMBL/GenBank/DDBJ whole genome shotgun (WGS) entry which is preliminary data.</text>
</comment>
<dbReference type="Gene3D" id="4.10.830.40">
    <property type="match status" value="1"/>
</dbReference>
<evidence type="ECO:0000256" key="1">
    <source>
        <dbReference type="ARBA" id="ARBA00022553"/>
    </source>
</evidence>
<dbReference type="InterPro" id="IPR027370">
    <property type="entry name" value="Znf-RING_euk"/>
</dbReference>
<dbReference type="InterPro" id="IPR011042">
    <property type="entry name" value="6-blade_b-propeller_TolB-like"/>
</dbReference>
<dbReference type="Proteomes" id="UP000749559">
    <property type="component" value="Unassembled WGS sequence"/>
</dbReference>
<dbReference type="InterPro" id="IPR000315">
    <property type="entry name" value="Znf_B-box"/>
</dbReference>
<dbReference type="OrthoDB" id="6265224at2759"/>
<proteinExistence type="predicted"/>
<dbReference type="Gene3D" id="3.30.40.10">
    <property type="entry name" value="Zinc/RING finger domain, C3HC4 (zinc finger)"/>
    <property type="match status" value="1"/>
</dbReference>
<dbReference type="SMART" id="SM00184">
    <property type="entry name" value="RING"/>
    <property type="match status" value="1"/>
</dbReference>
<protein>
    <submittedName>
        <fullName evidence="6">Uncharacterized protein</fullName>
    </submittedName>
</protein>
<evidence type="ECO:0000313" key="6">
    <source>
        <dbReference type="EMBL" id="CAH1778008.1"/>
    </source>
</evidence>
<dbReference type="Gene3D" id="2.120.10.30">
    <property type="entry name" value="TolB, C-terminal domain"/>
    <property type="match status" value="1"/>
</dbReference>
<reference evidence="6" key="1">
    <citation type="submission" date="2022-03" db="EMBL/GenBank/DDBJ databases">
        <authorList>
            <person name="Martin C."/>
        </authorList>
    </citation>
    <scope>NUCLEOTIDE SEQUENCE</scope>
</reference>
<evidence type="ECO:0000256" key="2">
    <source>
        <dbReference type="ARBA" id="ARBA00022723"/>
    </source>
</evidence>
<evidence type="ECO:0000313" key="7">
    <source>
        <dbReference type="Proteomes" id="UP000749559"/>
    </source>
</evidence>
<accession>A0A8J1XMA4</accession>
<dbReference type="SUPFAM" id="SSF101898">
    <property type="entry name" value="NHL repeat"/>
    <property type="match status" value="1"/>
</dbReference>
<dbReference type="PROSITE" id="PS50089">
    <property type="entry name" value="ZF_RING_2"/>
    <property type="match status" value="1"/>
</dbReference>
<dbReference type="InterPro" id="IPR017907">
    <property type="entry name" value="Znf_RING_CS"/>
</dbReference>
<gene>
    <name evidence="6" type="ORF">OFUS_LOCUS4982</name>
</gene>
<keyword evidence="5" id="KW-0862">Zinc</keyword>
<dbReference type="PANTHER" id="PTHR25462:SF296">
    <property type="entry name" value="MEIOTIC P26, ISOFORM F"/>
    <property type="match status" value="1"/>
</dbReference>
<dbReference type="AlphaFoldDB" id="A0A8J1XMA4"/>